<keyword evidence="4 6" id="KW-0175">Coiled coil</keyword>
<dbReference type="PRINTS" id="PR00449">
    <property type="entry name" value="RASTRNSFRMNG"/>
</dbReference>
<dbReference type="PROSITE" id="PS51421">
    <property type="entry name" value="RAS"/>
    <property type="match status" value="1"/>
</dbReference>
<sequence>VNDALSRCVCSESTCVTLFCGGHTCRIVFFLKIIAVFWKGVLFQVVLTICIYLFYVNCTQIMSNPNQRRLSASGMNNESELLNNTDICSLLNQLNTKDRLLADSDTADENDSANATNISDEVNDGLTFVKRPIKPKHRGLIDWREFEDSLDCDEDFLGWQRERRSGQMRDLEDLLQQQLLLKAQEEKQQQETCIVYMKTKHKGELSDSHAEITALRQENEQLRTALLKAQTEVTRIQTQLDKLKQELMAQQSVEMKEKTPPYALMEQIMGRSSPIGLKSHLESVPIGHWSTCRMSSRRCDKIPGSFMPTQKQILFLNSGLSDSESVLDPLSYDDLKESDRESALESGQDPTSSRRCDKIPGSFMPTQKRILFLNSGLSDSESVLDPLSCDDLKESDRESALESGQDTTGLETTLETTESSSGSSGGLYQHKPRPGLPLQPGGVPSCEDERSEPTYRLVLAGDLGSGKSSFLLRLSQHQFKENMRSTVGVDCQIKRMLVDGKRTALQIWDTAGQERFQSISRSYFRKADGILLLYDITSEKSFLNITQWLEQIEACTTSPVPMCLVGNKADLRGKVTSNLCVSSACGVRLATTCGALFFETSAKDGTNVVEAVLHLAREVRKTGCVLTESTVQLSSLGGRGPTAGNCCWALA</sequence>
<keyword evidence="3" id="KW-0547">Nucleotide-binding</keyword>
<dbReference type="InterPro" id="IPR027417">
    <property type="entry name" value="P-loop_NTPase"/>
</dbReference>
<dbReference type="SMART" id="SM00174">
    <property type="entry name" value="RHO"/>
    <property type="match status" value="1"/>
</dbReference>
<dbReference type="SMART" id="SM00173">
    <property type="entry name" value="RAS"/>
    <property type="match status" value="1"/>
</dbReference>
<proteinExistence type="predicted"/>
<evidence type="ECO:0000313" key="9">
    <source>
        <dbReference type="EMBL" id="KAG5270278.1"/>
    </source>
</evidence>
<keyword evidence="8" id="KW-0472">Membrane</keyword>
<dbReference type="PROSITE" id="PS51419">
    <property type="entry name" value="RAB"/>
    <property type="match status" value="1"/>
</dbReference>
<evidence type="ECO:0000256" key="4">
    <source>
        <dbReference type="ARBA" id="ARBA00023054"/>
    </source>
</evidence>
<evidence type="ECO:0000313" key="10">
    <source>
        <dbReference type="Proteomes" id="UP000823561"/>
    </source>
</evidence>
<feature type="coiled-coil region" evidence="6">
    <location>
        <begin position="168"/>
        <end position="253"/>
    </location>
</feature>
<dbReference type="PROSITE" id="PS51420">
    <property type="entry name" value="RHO"/>
    <property type="match status" value="1"/>
</dbReference>
<dbReference type="GO" id="GO:0003924">
    <property type="term" value="F:GTPase activity"/>
    <property type="evidence" value="ECO:0007669"/>
    <property type="project" value="InterPro"/>
</dbReference>
<evidence type="ECO:0000256" key="6">
    <source>
        <dbReference type="SAM" id="Coils"/>
    </source>
</evidence>
<keyword evidence="8" id="KW-0812">Transmembrane</keyword>
<comment type="subcellular location">
    <subcellularLocation>
        <location evidence="1">Cytoplasm</location>
    </subcellularLocation>
</comment>
<dbReference type="NCBIfam" id="TIGR00231">
    <property type="entry name" value="small_GTP"/>
    <property type="match status" value="1"/>
</dbReference>
<keyword evidence="2" id="KW-0963">Cytoplasm</keyword>
<feature type="region of interest" description="Disordered" evidence="7">
    <location>
        <begin position="393"/>
        <end position="450"/>
    </location>
</feature>
<gene>
    <name evidence="9" type="ORF">AALO_G00190850</name>
</gene>
<dbReference type="CDD" id="cd00154">
    <property type="entry name" value="Rab"/>
    <property type="match status" value="1"/>
</dbReference>
<dbReference type="PANTHER" id="PTHR47977">
    <property type="entry name" value="RAS-RELATED PROTEIN RAB"/>
    <property type="match status" value="1"/>
</dbReference>
<evidence type="ECO:0000256" key="7">
    <source>
        <dbReference type="SAM" id="MobiDB-lite"/>
    </source>
</evidence>
<dbReference type="SMART" id="SM00175">
    <property type="entry name" value="RAB"/>
    <property type="match status" value="1"/>
</dbReference>
<protein>
    <submittedName>
        <fullName evidence="9">Uncharacterized protein</fullName>
    </submittedName>
</protein>
<feature type="compositionally biased region" description="Low complexity" evidence="7">
    <location>
        <begin position="407"/>
        <end position="422"/>
    </location>
</feature>
<dbReference type="InterPro" id="IPR005225">
    <property type="entry name" value="Small_GTP-bd"/>
</dbReference>
<keyword evidence="10" id="KW-1185">Reference proteome</keyword>
<reference evidence="9" key="1">
    <citation type="submission" date="2020-10" db="EMBL/GenBank/DDBJ databases">
        <title>Chromosome-scale genome assembly of the Allis shad, Alosa alosa.</title>
        <authorList>
            <person name="Margot Z."/>
            <person name="Christophe K."/>
            <person name="Cabau C."/>
            <person name="Louis A."/>
            <person name="Berthelot C."/>
            <person name="Parey E."/>
            <person name="Roest Crollius H."/>
            <person name="Montfort J."/>
            <person name="Robinson-Rechavi M."/>
            <person name="Bucao C."/>
            <person name="Bouchez O."/>
            <person name="Gislard M."/>
            <person name="Lluch J."/>
            <person name="Milhes M."/>
            <person name="Lampietro C."/>
            <person name="Lopez Roques C."/>
            <person name="Donnadieu C."/>
            <person name="Braasch I."/>
            <person name="Desvignes T."/>
            <person name="Postlethwait J."/>
            <person name="Bobe J."/>
            <person name="Guiguen Y."/>
        </authorList>
    </citation>
    <scope>NUCLEOTIDE SEQUENCE</scope>
    <source>
        <strain evidence="9">M-15738</strain>
        <tissue evidence="9">Blood</tissue>
    </source>
</reference>
<keyword evidence="8" id="KW-1133">Transmembrane helix</keyword>
<feature type="region of interest" description="Disordered" evidence="7">
    <location>
        <begin position="337"/>
        <end position="362"/>
    </location>
</feature>
<evidence type="ECO:0000256" key="8">
    <source>
        <dbReference type="SAM" id="Phobius"/>
    </source>
</evidence>
<dbReference type="EMBL" id="JADWDJ010000014">
    <property type="protein sequence ID" value="KAG5270278.1"/>
    <property type="molecule type" value="Genomic_DNA"/>
</dbReference>
<feature type="non-terminal residue" evidence="9">
    <location>
        <position position="1"/>
    </location>
</feature>
<dbReference type="Gene3D" id="3.40.50.300">
    <property type="entry name" value="P-loop containing nucleotide triphosphate hydrolases"/>
    <property type="match status" value="1"/>
</dbReference>
<dbReference type="GO" id="GO:0005525">
    <property type="term" value="F:GTP binding"/>
    <property type="evidence" value="ECO:0007669"/>
    <property type="project" value="UniProtKB-KW"/>
</dbReference>
<name>A0AAV6G577_9TELE</name>
<dbReference type="FunFam" id="3.40.50.300:FF:001348">
    <property type="entry name" value="Ras and EF-hand domain-containing protein"/>
    <property type="match status" value="1"/>
</dbReference>
<dbReference type="Proteomes" id="UP000823561">
    <property type="component" value="Chromosome 14"/>
</dbReference>
<dbReference type="SUPFAM" id="SSF52540">
    <property type="entry name" value="P-loop containing nucleoside triphosphate hydrolases"/>
    <property type="match status" value="1"/>
</dbReference>
<dbReference type="SMART" id="SM00176">
    <property type="entry name" value="RAN"/>
    <property type="match status" value="1"/>
</dbReference>
<keyword evidence="5" id="KW-0342">GTP-binding</keyword>
<dbReference type="Pfam" id="PF00071">
    <property type="entry name" value="Ras"/>
    <property type="match status" value="1"/>
</dbReference>
<organism evidence="9 10">
    <name type="scientific">Alosa alosa</name>
    <name type="common">allis shad</name>
    <dbReference type="NCBI Taxonomy" id="278164"/>
    <lineage>
        <taxon>Eukaryota</taxon>
        <taxon>Metazoa</taxon>
        <taxon>Chordata</taxon>
        <taxon>Craniata</taxon>
        <taxon>Vertebrata</taxon>
        <taxon>Euteleostomi</taxon>
        <taxon>Actinopterygii</taxon>
        <taxon>Neopterygii</taxon>
        <taxon>Teleostei</taxon>
        <taxon>Clupei</taxon>
        <taxon>Clupeiformes</taxon>
        <taxon>Clupeoidei</taxon>
        <taxon>Clupeidae</taxon>
        <taxon>Alosa</taxon>
    </lineage>
</organism>
<evidence type="ECO:0000256" key="5">
    <source>
        <dbReference type="ARBA" id="ARBA00023134"/>
    </source>
</evidence>
<evidence type="ECO:0000256" key="2">
    <source>
        <dbReference type="ARBA" id="ARBA00022490"/>
    </source>
</evidence>
<accession>A0AAV6G577</accession>
<dbReference type="AlphaFoldDB" id="A0AAV6G577"/>
<evidence type="ECO:0000256" key="1">
    <source>
        <dbReference type="ARBA" id="ARBA00004496"/>
    </source>
</evidence>
<dbReference type="InterPro" id="IPR001806">
    <property type="entry name" value="Small_GTPase"/>
</dbReference>
<evidence type="ECO:0000256" key="3">
    <source>
        <dbReference type="ARBA" id="ARBA00022741"/>
    </source>
</evidence>
<comment type="caution">
    <text evidence="9">The sequence shown here is derived from an EMBL/GenBank/DDBJ whole genome shotgun (WGS) entry which is preliminary data.</text>
</comment>
<dbReference type="InterPro" id="IPR050227">
    <property type="entry name" value="Rab"/>
</dbReference>
<feature type="transmembrane region" description="Helical" evidence="8">
    <location>
        <begin position="36"/>
        <end position="55"/>
    </location>
</feature>
<dbReference type="GO" id="GO:0005737">
    <property type="term" value="C:cytoplasm"/>
    <property type="evidence" value="ECO:0007669"/>
    <property type="project" value="UniProtKB-SubCell"/>
</dbReference>